<keyword evidence="3" id="KW-1185">Reference proteome</keyword>
<evidence type="ECO:0000313" key="2">
    <source>
        <dbReference type="EMBL" id="KAJ9573579.1"/>
    </source>
</evidence>
<reference evidence="2" key="2">
    <citation type="submission" date="2023-05" db="EMBL/GenBank/DDBJ databases">
        <authorList>
            <person name="Fouks B."/>
        </authorList>
    </citation>
    <scope>NUCLEOTIDE SEQUENCE</scope>
    <source>
        <strain evidence="2">Stay&amp;Tobe</strain>
        <tissue evidence="2">Testes</tissue>
    </source>
</reference>
<gene>
    <name evidence="2" type="ORF">L9F63_009033</name>
</gene>
<proteinExistence type="predicted"/>
<reference evidence="2" key="1">
    <citation type="journal article" date="2023" name="IScience">
        <title>Live-bearing cockroach genome reveals convergent evolutionary mechanisms linked to viviparity in insects and beyond.</title>
        <authorList>
            <person name="Fouks B."/>
            <person name="Harrison M.C."/>
            <person name="Mikhailova A.A."/>
            <person name="Marchal E."/>
            <person name="English S."/>
            <person name="Carruthers M."/>
            <person name="Jennings E.C."/>
            <person name="Chiamaka E.L."/>
            <person name="Frigard R.A."/>
            <person name="Pippel M."/>
            <person name="Attardo G.M."/>
            <person name="Benoit J.B."/>
            <person name="Bornberg-Bauer E."/>
            <person name="Tobe S.S."/>
        </authorList>
    </citation>
    <scope>NUCLEOTIDE SEQUENCE</scope>
    <source>
        <strain evidence="2">Stay&amp;Tobe</strain>
    </source>
</reference>
<feature type="transmembrane region" description="Helical" evidence="1">
    <location>
        <begin position="60"/>
        <end position="81"/>
    </location>
</feature>
<dbReference type="Proteomes" id="UP001233999">
    <property type="component" value="Unassembled WGS sequence"/>
</dbReference>
<dbReference type="EMBL" id="JASPKZ010010694">
    <property type="protein sequence ID" value="KAJ9573579.1"/>
    <property type="molecule type" value="Genomic_DNA"/>
</dbReference>
<feature type="transmembrane region" description="Helical" evidence="1">
    <location>
        <begin position="6"/>
        <end position="24"/>
    </location>
</feature>
<feature type="non-terminal residue" evidence="2">
    <location>
        <position position="90"/>
    </location>
</feature>
<organism evidence="2 3">
    <name type="scientific">Diploptera punctata</name>
    <name type="common">Pacific beetle cockroach</name>
    <dbReference type="NCBI Taxonomy" id="6984"/>
    <lineage>
        <taxon>Eukaryota</taxon>
        <taxon>Metazoa</taxon>
        <taxon>Ecdysozoa</taxon>
        <taxon>Arthropoda</taxon>
        <taxon>Hexapoda</taxon>
        <taxon>Insecta</taxon>
        <taxon>Pterygota</taxon>
        <taxon>Neoptera</taxon>
        <taxon>Polyneoptera</taxon>
        <taxon>Dictyoptera</taxon>
        <taxon>Blattodea</taxon>
        <taxon>Blaberoidea</taxon>
        <taxon>Blaberidae</taxon>
        <taxon>Diplopterinae</taxon>
        <taxon>Diploptera</taxon>
    </lineage>
</organism>
<keyword evidence="1" id="KW-1133">Transmembrane helix</keyword>
<evidence type="ECO:0000313" key="3">
    <source>
        <dbReference type="Proteomes" id="UP001233999"/>
    </source>
</evidence>
<keyword evidence="1" id="KW-0472">Membrane</keyword>
<evidence type="ECO:0000256" key="1">
    <source>
        <dbReference type="SAM" id="Phobius"/>
    </source>
</evidence>
<sequence length="90" mass="10401">GGVSVFSVYFILNIINFVCSTIYATRTLDTIHLNPGCLVYFYTMHEKICNQKTMFNLRMFVNLSNCLFTFLSVSILISVLVQRKQVKEHL</sequence>
<accession>A0AAD7Z417</accession>
<keyword evidence="1" id="KW-0812">Transmembrane</keyword>
<feature type="non-terminal residue" evidence="2">
    <location>
        <position position="1"/>
    </location>
</feature>
<comment type="caution">
    <text evidence="2">The sequence shown here is derived from an EMBL/GenBank/DDBJ whole genome shotgun (WGS) entry which is preliminary data.</text>
</comment>
<protein>
    <submittedName>
        <fullName evidence="2">Uncharacterized protein</fullName>
    </submittedName>
</protein>
<dbReference type="AlphaFoldDB" id="A0AAD7Z417"/>
<name>A0AAD7Z417_DIPPU</name>